<dbReference type="HOGENOM" id="CLU_2934930_0_0_9"/>
<keyword evidence="2" id="KW-1185">Reference proteome</keyword>
<organism evidence="1 2">
    <name type="scientific">Geobacillus genomosp. 3</name>
    <dbReference type="NCBI Taxonomy" id="1921421"/>
    <lineage>
        <taxon>Bacteria</taxon>
        <taxon>Bacillati</taxon>
        <taxon>Bacillota</taxon>
        <taxon>Bacilli</taxon>
        <taxon>Bacillales</taxon>
        <taxon>Anoxybacillaceae</taxon>
        <taxon>Geobacillus</taxon>
    </lineage>
</organism>
<dbReference type="AlphaFoldDB" id="V5LYJ4"/>
<gene>
    <name evidence="1" type="ORF">M493_17107</name>
</gene>
<proteinExistence type="predicted"/>
<dbReference type="STRING" id="1921421.M493_17107"/>
<evidence type="ECO:0000313" key="2">
    <source>
        <dbReference type="Proteomes" id="UP000015500"/>
    </source>
</evidence>
<reference evidence="1 2" key="1">
    <citation type="journal article" date="2014" name="Genome Announc.">
        <title>Complete Genome Sequence of the Thermophilic Polychlorinated Biphenyl Degrader Geobacillus sp. Strain JF8 (NBRC 109937).</title>
        <authorList>
            <person name="Shintani M."/>
            <person name="Ohtsubo Y."/>
            <person name="Fukuda K."/>
            <person name="Hosoyama A."/>
            <person name="Ohji S."/>
            <person name="Yamazoe A."/>
            <person name="Fujita N."/>
            <person name="Nagata Y."/>
            <person name="Tsuda M."/>
            <person name="Hatta T."/>
            <person name="Kimbara K."/>
        </authorList>
    </citation>
    <scope>NUCLEOTIDE SEQUENCE [LARGE SCALE GENOMIC DNA]</scope>
    <source>
        <strain evidence="1 2">JF8</strain>
    </source>
</reference>
<dbReference type="Proteomes" id="UP000015500">
    <property type="component" value="Chromosome"/>
</dbReference>
<dbReference type="KEGG" id="gjf:M493_17107"/>
<name>V5LYJ4_GEOG3</name>
<accession>V5LYJ4</accession>
<protein>
    <submittedName>
        <fullName evidence="1">Uncharacterized protein</fullName>
    </submittedName>
</protein>
<sequence length="60" mass="6951">MRDPDSYFMEENQLELLFNQTFRYQTGVSIACLATALRISNGSHEKYTTQFKQNRVGEGD</sequence>
<dbReference type="EMBL" id="CP006254">
    <property type="protein sequence ID" value="AHA58169.1"/>
    <property type="molecule type" value="Genomic_DNA"/>
</dbReference>
<evidence type="ECO:0000313" key="1">
    <source>
        <dbReference type="EMBL" id="AHA58169.1"/>
    </source>
</evidence>